<feature type="non-terminal residue" evidence="1">
    <location>
        <position position="1"/>
    </location>
</feature>
<protein>
    <submittedName>
        <fullName evidence="1">Uncharacterized protein</fullName>
    </submittedName>
</protein>
<evidence type="ECO:0000313" key="1">
    <source>
        <dbReference type="EMBL" id="KAJ9598609.1"/>
    </source>
</evidence>
<feature type="non-terminal residue" evidence="1">
    <location>
        <position position="122"/>
    </location>
</feature>
<dbReference type="EMBL" id="JASPKZ010001203">
    <property type="protein sequence ID" value="KAJ9598609.1"/>
    <property type="molecule type" value="Genomic_DNA"/>
</dbReference>
<comment type="caution">
    <text evidence="1">The sequence shown here is derived from an EMBL/GenBank/DDBJ whole genome shotgun (WGS) entry which is preliminary data.</text>
</comment>
<proteinExistence type="predicted"/>
<keyword evidence="2" id="KW-1185">Reference proteome</keyword>
<name>A0AAD8AGJ3_DIPPU</name>
<accession>A0AAD8AGJ3</accession>
<reference evidence="1" key="2">
    <citation type="submission" date="2023-05" db="EMBL/GenBank/DDBJ databases">
        <authorList>
            <person name="Fouks B."/>
        </authorList>
    </citation>
    <scope>NUCLEOTIDE SEQUENCE</scope>
    <source>
        <strain evidence="1">Stay&amp;Tobe</strain>
        <tissue evidence="1">Testes</tissue>
    </source>
</reference>
<dbReference type="AlphaFoldDB" id="A0AAD8AGJ3"/>
<sequence length="122" mass="14252">ILNGFERTVSVYNQISEFFNVYLSGLPVCFTLQEYHNVCARPKRRRELRIRYIRWQSRPPAGLLLKRVAPLQFLLIQLEVFPLELFYGIPIDLNHKHESENNQIHLSDNMSELCSGEAGTFS</sequence>
<dbReference type="Proteomes" id="UP001233999">
    <property type="component" value="Unassembled WGS sequence"/>
</dbReference>
<organism evidence="1 2">
    <name type="scientific">Diploptera punctata</name>
    <name type="common">Pacific beetle cockroach</name>
    <dbReference type="NCBI Taxonomy" id="6984"/>
    <lineage>
        <taxon>Eukaryota</taxon>
        <taxon>Metazoa</taxon>
        <taxon>Ecdysozoa</taxon>
        <taxon>Arthropoda</taxon>
        <taxon>Hexapoda</taxon>
        <taxon>Insecta</taxon>
        <taxon>Pterygota</taxon>
        <taxon>Neoptera</taxon>
        <taxon>Polyneoptera</taxon>
        <taxon>Dictyoptera</taxon>
        <taxon>Blattodea</taxon>
        <taxon>Blaberoidea</taxon>
        <taxon>Blaberidae</taxon>
        <taxon>Diplopterinae</taxon>
        <taxon>Diploptera</taxon>
    </lineage>
</organism>
<gene>
    <name evidence="1" type="ORF">L9F63_010699</name>
</gene>
<reference evidence="1" key="1">
    <citation type="journal article" date="2023" name="IScience">
        <title>Live-bearing cockroach genome reveals convergent evolutionary mechanisms linked to viviparity in insects and beyond.</title>
        <authorList>
            <person name="Fouks B."/>
            <person name="Harrison M.C."/>
            <person name="Mikhailova A.A."/>
            <person name="Marchal E."/>
            <person name="English S."/>
            <person name="Carruthers M."/>
            <person name="Jennings E.C."/>
            <person name="Chiamaka E.L."/>
            <person name="Frigard R.A."/>
            <person name="Pippel M."/>
            <person name="Attardo G.M."/>
            <person name="Benoit J.B."/>
            <person name="Bornberg-Bauer E."/>
            <person name="Tobe S.S."/>
        </authorList>
    </citation>
    <scope>NUCLEOTIDE SEQUENCE</scope>
    <source>
        <strain evidence="1">Stay&amp;Tobe</strain>
    </source>
</reference>
<evidence type="ECO:0000313" key="2">
    <source>
        <dbReference type="Proteomes" id="UP001233999"/>
    </source>
</evidence>